<evidence type="ECO:0000313" key="4">
    <source>
        <dbReference type="EMBL" id="SCL27056.1"/>
    </source>
</evidence>
<dbReference type="SMART" id="SM00422">
    <property type="entry name" value="HTH_MERR"/>
    <property type="match status" value="1"/>
</dbReference>
<dbReference type="SMART" id="SM00331">
    <property type="entry name" value="PP2C_SIG"/>
    <property type="match status" value="1"/>
</dbReference>
<keyword evidence="1" id="KW-0238">DNA-binding</keyword>
<dbReference type="CDD" id="cd00143">
    <property type="entry name" value="PP2Cc"/>
    <property type="match status" value="1"/>
</dbReference>
<feature type="domain" description="PPM-type phosphatase" evidence="3">
    <location>
        <begin position="123"/>
        <end position="418"/>
    </location>
</feature>
<evidence type="ECO:0000313" key="5">
    <source>
        <dbReference type="Proteomes" id="UP000198906"/>
    </source>
</evidence>
<dbReference type="InterPro" id="IPR001932">
    <property type="entry name" value="PPM-type_phosphatase-like_dom"/>
</dbReference>
<name>A0A1C6SCC4_9ACTN</name>
<protein>
    <submittedName>
        <fullName evidence="4">Serine/threonine protein phosphatase PrpC</fullName>
    </submittedName>
</protein>
<dbReference type="GO" id="GO:0003677">
    <property type="term" value="F:DNA binding"/>
    <property type="evidence" value="ECO:0007669"/>
    <property type="project" value="UniProtKB-KW"/>
</dbReference>
<dbReference type="Proteomes" id="UP000198906">
    <property type="component" value="Unassembled WGS sequence"/>
</dbReference>
<dbReference type="Gene3D" id="1.10.1660.10">
    <property type="match status" value="1"/>
</dbReference>
<proteinExistence type="predicted"/>
<evidence type="ECO:0000256" key="1">
    <source>
        <dbReference type="ARBA" id="ARBA00023125"/>
    </source>
</evidence>
<keyword evidence="5" id="KW-1185">Reference proteome</keyword>
<dbReference type="Pfam" id="PF13411">
    <property type="entry name" value="MerR_1"/>
    <property type="match status" value="1"/>
</dbReference>
<evidence type="ECO:0000259" key="3">
    <source>
        <dbReference type="PROSITE" id="PS51746"/>
    </source>
</evidence>
<evidence type="ECO:0000259" key="2">
    <source>
        <dbReference type="PROSITE" id="PS50937"/>
    </source>
</evidence>
<dbReference type="InterPro" id="IPR047057">
    <property type="entry name" value="MerR_fam"/>
</dbReference>
<dbReference type="InterPro" id="IPR009061">
    <property type="entry name" value="DNA-bd_dom_put_sf"/>
</dbReference>
<sequence length="418" mass="45526">MGLLTIGAFARAARLTPKALRLYDELGLLPPAAVHAESGYRLYDPTQLDRARLIARLRRIGMPLTEIRDVCDLDHAAAAEAVTAYWQQVTADTATRARLAALLVQDLSGRGTMSDPTPTIVVRSAASCDPGAVRDSNEDAVYAGDRLLAVADGMRGPGGAAASVAAIDALKPLELTDAPAADLLTMLARAVADAHRVVRGAGTGDHQPVTTLTALLRHGSRLALVHVGDTRAYLLRGGALFRLTQDHTWVQTQVDQGRLDPHRAATHPRRALLVRALGGGHDVEADLALRTALPGDRYLLCSDGLHAVVPGRRERCGVRRQEGGRDHVQRGSRRVRKLVRVLHRRGHDEALLLDLHRLLDPCQLAGCHLHQLAGWCRRQLRVEHQALERPVHADALLGEDPWVHFQRSWLGLRRCPPG</sequence>
<dbReference type="SUPFAM" id="SSF46955">
    <property type="entry name" value="Putative DNA-binding domain"/>
    <property type="match status" value="1"/>
</dbReference>
<dbReference type="GO" id="GO:0003700">
    <property type="term" value="F:DNA-binding transcription factor activity"/>
    <property type="evidence" value="ECO:0007669"/>
    <property type="project" value="InterPro"/>
</dbReference>
<gene>
    <name evidence="4" type="ORF">GA0074694_4696</name>
</gene>
<dbReference type="AlphaFoldDB" id="A0A1C6SCC4"/>
<accession>A0A1C6SCC4</accession>
<dbReference type="PANTHER" id="PTHR30204">
    <property type="entry name" value="REDOX-CYCLING DRUG-SENSING TRANSCRIPTIONAL ACTIVATOR SOXR"/>
    <property type="match status" value="1"/>
</dbReference>
<feature type="domain" description="HTH merR-type" evidence="2">
    <location>
        <begin position="3"/>
        <end position="73"/>
    </location>
</feature>
<dbReference type="Gene3D" id="3.60.40.10">
    <property type="entry name" value="PPM-type phosphatase domain"/>
    <property type="match status" value="1"/>
</dbReference>
<dbReference type="InterPro" id="IPR036457">
    <property type="entry name" value="PPM-type-like_dom_sf"/>
</dbReference>
<dbReference type="STRING" id="47866.GA0074694_4696"/>
<organism evidence="4 5">
    <name type="scientific">Micromonospora inyonensis</name>
    <dbReference type="NCBI Taxonomy" id="47866"/>
    <lineage>
        <taxon>Bacteria</taxon>
        <taxon>Bacillati</taxon>
        <taxon>Actinomycetota</taxon>
        <taxon>Actinomycetes</taxon>
        <taxon>Micromonosporales</taxon>
        <taxon>Micromonosporaceae</taxon>
        <taxon>Micromonospora</taxon>
    </lineage>
</organism>
<dbReference type="InterPro" id="IPR000551">
    <property type="entry name" value="MerR-type_HTH_dom"/>
</dbReference>
<dbReference type="PROSITE" id="PS51746">
    <property type="entry name" value="PPM_2"/>
    <property type="match status" value="1"/>
</dbReference>
<dbReference type="PANTHER" id="PTHR30204:SF97">
    <property type="entry name" value="MERR FAMILY REGULATORY PROTEIN"/>
    <property type="match status" value="1"/>
</dbReference>
<dbReference type="PROSITE" id="PS00552">
    <property type="entry name" value="HTH_MERR_1"/>
    <property type="match status" value="1"/>
</dbReference>
<dbReference type="SMART" id="SM00332">
    <property type="entry name" value="PP2Cc"/>
    <property type="match status" value="1"/>
</dbReference>
<dbReference type="SUPFAM" id="SSF81606">
    <property type="entry name" value="PP2C-like"/>
    <property type="match status" value="1"/>
</dbReference>
<dbReference type="EMBL" id="FMHU01000002">
    <property type="protein sequence ID" value="SCL27056.1"/>
    <property type="molecule type" value="Genomic_DNA"/>
</dbReference>
<dbReference type="PROSITE" id="PS50937">
    <property type="entry name" value="HTH_MERR_2"/>
    <property type="match status" value="1"/>
</dbReference>
<reference evidence="5" key="1">
    <citation type="submission" date="2016-06" db="EMBL/GenBank/DDBJ databases">
        <authorList>
            <person name="Varghese N."/>
        </authorList>
    </citation>
    <scope>NUCLEOTIDE SEQUENCE [LARGE SCALE GENOMIC DNA]</scope>
    <source>
        <strain evidence="5">DSM 46123</strain>
    </source>
</reference>